<proteinExistence type="predicted"/>
<dbReference type="EMBL" id="JANPWB010000015">
    <property type="protein sequence ID" value="KAJ1092471.1"/>
    <property type="molecule type" value="Genomic_DNA"/>
</dbReference>
<accession>A0AAV7LLV1</accession>
<dbReference type="AlphaFoldDB" id="A0AAV7LLV1"/>
<comment type="caution">
    <text evidence="1">The sequence shown here is derived from an EMBL/GenBank/DDBJ whole genome shotgun (WGS) entry which is preliminary data.</text>
</comment>
<reference evidence="1" key="1">
    <citation type="journal article" date="2022" name="bioRxiv">
        <title>Sequencing and chromosome-scale assembly of the giantPleurodeles waltlgenome.</title>
        <authorList>
            <person name="Brown T."/>
            <person name="Elewa A."/>
            <person name="Iarovenko S."/>
            <person name="Subramanian E."/>
            <person name="Araus A.J."/>
            <person name="Petzold A."/>
            <person name="Susuki M."/>
            <person name="Suzuki K.-i.T."/>
            <person name="Hayashi T."/>
            <person name="Toyoda A."/>
            <person name="Oliveira C."/>
            <person name="Osipova E."/>
            <person name="Leigh N.D."/>
            <person name="Simon A."/>
            <person name="Yun M.H."/>
        </authorList>
    </citation>
    <scope>NUCLEOTIDE SEQUENCE</scope>
    <source>
        <strain evidence="1">20211129_DDA</strain>
        <tissue evidence="1">Liver</tissue>
    </source>
</reference>
<protein>
    <submittedName>
        <fullName evidence="1">Uncharacterized protein</fullName>
    </submittedName>
</protein>
<name>A0AAV7LLV1_PLEWA</name>
<sequence length="92" mass="10471">MVRTALYETSNKADLEKLKAQLVPDLTLHSGFFRHSALQARLNNDLQRFAKSQKAVFWPNKAKVQQDPGIQALEFQGPALMLLSSYLVEEIR</sequence>
<organism evidence="1 2">
    <name type="scientific">Pleurodeles waltl</name>
    <name type="common">Iberian ribbed newt</name>
    <dbReference type="NCBI Taxonomy" id="8319"/>
    <lineage>
        <taxon>Eukaryota</taxon>
        <taxon>Metazoa</taxon>
        <taxon>Chordata</taxon>
        <taxon>Craniata</taxon>
        <taxon>Vertebrata</taxon>
        <taxon>Euteleostomi</taxon>
        <taxon>Amphibia</taxon>
        <taxon>Batrachia</taxon>
        <taxon>Caudata</taxon>
        <taxon>Salamandroidea</taxon>
        <taxon>Salamandridae</taxon>
        <taxon>Pleurodelinae</taxon>
        <taxon>Pleurodeles</taxon>
    </lineage>
</organism>
<keyword evidence="2" id="KW-1185">Reference proteome</keyword>
<dbReference type="Proteomes" id="UP001066276">
    <property type="component" value="Chromosome 11"/>
</dbReference>
<evidence type="ECO:0000313" key="2">
    <source>
        <dbReference type="Proteomes" id="UP001066276"/>
    </source>
</evidence>
<evidence type="ECO:0000313" key="1">
    <source>
        <dbReference type="EMBL" id="KAJ1092471.1"/>
    </source>
</evidence>
<gene>
    <name evidence="1" type="ORF">NDU88_005581</name>
</gene>